<organism evidence="2 3">
    <name type="scientific">Microterricola gilva</name>
    <dbReference type="NCBI Taxonomy" id="393267"/>
    <lineage>
        <taxon>Bacteria</taxon>
        <taxon>Bacillati</taxon>
        <taxon>Actinomycetota</taxon>
        <taxon>Actinomycetes</taxon>
        <taxon>Micrococcales</taxon>
        <taxon>Microbacteriaceae</taxon>
        <taxon>Microterricola</taxon>
    </lineage>
</organism>
<keyword evidence="3" id="KW-1185">Reference proteome</keyword>
<protein>
    <submittedName>
        <fullName evidence="2">Uncharacterized protein (DUF2236 family)</fullName>
    </submittedName>
</protein>
<dbReference type="OrthoDB" id="3422701at2"/>
<evidence type="ECO:0000313" key="2">
    <source>
        <dbReference type="EMBL" id="RZU65156.1"/>
    </source>
</evidence>
<gene>
    <name evidence="2" type="ORF">EV379_1479</name>
</gene>
<comment type="caution">
    <text evidence="2">The sequence shown here is derived from an EMBL/GenBank/DDBJ whole genome shotgun (WGS) entry which is preliminary data.</text>
</comment>
<evidence type="ECO:0000259" key="1">
    <source>
        <dbReference type="Pfam" id="PF09995"/>
    </source>
</evidence>
<dbReference type="PANTHER" id="PTHR36151:SF3">
    <property type="entry name" value="ER-BOUND OXYGENASE MPAB_MPAB'_RUBBER OXYGENASE CATALYTIC DOMAIN-CONTAINING PROTEIN"/>
    <property type="match status" value="1"/>
</dbReference>
<dbReference type="Proteomes" id="UP000291483">
    <property type="component" value="Unassembled WGS sequence"/>
</dbReference>
<name>A0A4V2GAP6_9MICO</name>
<proteinExistence type="predicted"/>
<accession>A0A4V2GAP6</accession>
<dbReference type="GO" id="GO:0016491">
    <property type="term" value="F:oxidoreductase activity"/>
    <property type="evidence" value="ECO:0007669"/>
    <property type="project" value="InterPro"/>
</dbReference>
<dbReference type="EMBL" id="SHLC01000001">
    <property type="protein sequence ID" value="RZU65156.1"/>
    <property type="molecule type" value="Genomic_DNA"/>
</dbReference>
<dbReference type="AlphaFoldDB" id="A0A4V2GAP6"/>
<feature type="domain" description="ER-bound oxygenase mpaB/mpaB'/Rubber oxygenase catalytic" evidence="1">
    <location>
        <begin position="17"/>
        <end position="236"/>
    </location>
</feature>
<sequence>MTTPTQLPLRLSDVAGEAALLGGGGAAILLQLAHPAVARGVARHSDFVERPLDRLFGTLDYVYTVAFGDEEMVAAVVRRVNRAHGPVHGKREEPAYNAVDPELQLWVAATLYYAAMQVQDRLLGTLDDASAEAVYLDYAALGARLQMPAELWPADREQFELYWKRMLAQLEPSHESRTVVQALLHPRTVPLAARAAMPLVRLVSTGLLPPTVRAMHGLQWDARRQLRFDRVFRLTRFVYPRLPRNVRVWPRERSLARVRRAMAEPRGGRR</sequence>
<evidence type="ECO:0000313" key="3">
    <source>
        <dbReference type="Proteomes" id="UP000291483"/>
    </source>
</evidence>
<dbReference type="PANTHER" id="PTHR36151">
    <property type="entry name" value="BLR2777 PROTEIN"/>
    <property type="match status" value="1"/>
</dbReference>
<dbReference type="Pfam" id="PF09995">
    <property type="entry name" value="MPAB_Lcp_cat"/>
    <property type="match status" value="1"/>
</dbReference>
<dbReference type="RefSeq" id="WP_130505550.1">
    <property type="nucleotide sequence ID" value="NZ_SHLC01000001.1"/>
</dbReference>
<dbReference type="InterPro" id="IPR018713">
    <property type="entry name" value="MPAB/Lcp_cat_dom"/>
</dbReference>
<reference evidence="2 3" key="1">
    <citation type="submission" date="2019-02" db="EMBL/GenBank/DDBJ databases">
        <title>Sequencing the genomes of 1000 actinobacteria strains.</title>
        <authorList>
            <person name="Klenk H.-P."/>
        </authorList>
    </citation>
    <scope>NUCLEOTIDE SEQUENCE [LARGE SCALE GENOMIC DNA]</scope>
    <source>
        <strain evidence="2 3">DSM 18319</strain>
    </source>
</reference>